<reference evidence="3" key="1">
    <citation type="submission" date="2023-07" db="EMBL/GenBank/DDBJ databases">
        <title>30 novel species of actinomycetes from the DSMZ collection.</title>
        <authorList>
            <person name="Nouioui I."/>
        </authorList>
    </citation>
    <scope>NUCLEOTIDE SEQUENCE [LARGE SCALE GENOMIC DNA]</scope>
    <source>
        <strain evidence="3">DSM 41770</strain>
    </source>
</reference>
<comment type="caution">
    <text evidence="2">The sequence shown here is derived from an EMBL/GenBank/DDBJ whole genome shotgun (WGS) entry which is preliminary data.</text>
</comment>
<proteinExistence type="predicted"/>
<evidence type="ECO:0000313" key="2">
    <source>
        <dbReference type="EMBL" id="MDT0428582.1"/>
    </source>
</evidence>
<feature type="transmembrane region" description="Helical" evidence="1">
    <location>
        <begin position="89"/>
        <end position="111"/>
    </location>
</feature>
<keyword evidence="1" id="KW-1133">Transmembrane helix</keyword>
<feature type="transmembrane region" description="Helical" evidence="1">
    <location>
        <begin position="178"/>
        <end position="200"/>
    </location>
</feature>
<feature type="transmembrane region" description="Helical" evidence="1">
    <location>
        <begin position="25"/>
        <end position="46"/>
    </location>
</feature>
<feature type="transmembrane region" description="Helical" evidence="1">
    <location>
        <begin position="205"/>
        <end position="225"/>
    </location>
</feature>
<keyword evidence="1" id="KW-0472">Membrane</keyword>
<sequence length="328" mass="34436">MSTLTPTRPSLRGPARVVVRQHRPALRIAGGLALAAVLGLVATALWSSHVVDAFASGSCSVEGDPGRSCYQPVRDYLDTALALSRVFDYAALVLAVLPVLAGMFVAGPMIARELESGTFKVSWTQSVPPAHWLAAKLAVPAALLPAGTAVLTAVLAWARSYPHTPYPAQWYEPPVFNASGVLPLASTLLGLSVGALAGLLIRRTVAAMGAAAFMTGAVTVALTAVRGSLWPPRTVTGTPETARALDGAWTLDNGRITDTGARLSADTCWQPVSEHPACLAGRTVTGEYADYHPASHFWPLQLVETGILLALAALALALAFRVLRRRHG</sequence>
<dbReference type="EMBL" id="JAVREX010000004">
    <property type="protein sequence ID" value="MDT0428582.1"/>
    <property type="molecule type" value="Genomic_DNA"/>
</dbReference>
<protein>
    <submittedName>
        <fullName evidence="2">ABC transporter permease</fullName>
    </submittedName>
</protein>
<keyword evidence="3" id="KW-1185">Reference proteome</keyword>
<feature type="transmembrane region" description="Helical" evidence="1">
    <location>
        <begin position="305"/>
        <end position="323"/>
    </location>
</feature>
<evidence type="ECO:0000313" key="3">
    <source>
        <dbReference type="Proteomes" id="UP001183777"/>
    </source>
</evidence>
<accession>A0ABU2RJA3</accession>
<feature type="transmembrane region" description="Helical" evidence="1">
    <location>
        <begin position="132"/>
        <end position="158"/>
    </location>
</feature>
<gene>
    <name evidence="2" type="ORF">RM649_13110</name>
</gene>
<dbReference type="Proteomes" id="UP001183777">
    <property type="component" value="Unassembled WGS sequence"/>
</dbReference>
<dbReference type="RefSeq" id="WP_234460955.1">
    <property type="nucleotide sequence ID" value="NZ_JAVREX010000004.1"/>
</dbReference>
<keyword evidence="1" id="KW-0812">Transmembrane</keyword>
<evidence type="ECO:0000256" key="1">
    <source>
        <dbReference type="SAM" id="Phobius"/>
    </source>
</evidence>
<organism evidence="2 3">
    <name type="scientific">Streptomyces salyersiae</name>
    <dbReference type="NCBI Taxonomy" id="3075530"/>
    <lineage>
        <taxon>Bacteria</taxon>
        <taxon>Bacillati</taxon>
        <taxon>Actinomycetota</taxon>
        <taxon>Actinomycetes</taxon>
        <taxon>Kitasatosporales</taxon>
        <taxon>Streptomycetaceae</taxon>
        <taxon>Streptomyces</taxon>
    </lineage>
</organism>
<name>A0ABU2RJA3_9ACTN</name>